<feature type="site" description="Participates in the substrate recognition with KAPA and in a stacking interaction with the adenine ring of SAM" evidence="9">
    <location>
        <position position="9"/>
    </location>
</feature>
<comment type="subunit">
    <text evidence="9">Homodimer.</text>
</comment>
<sequence length="420" mass="46280">MSSPLWYPYTQMQNLPEPPLVTGGEGPWIHLADGRKLLDATSAWWCLIHGYRHPKMDAALHQQVDQLSHVMLGGLTHQPALQLAEKLVGITPEGLDRVFFSDSGSVGIEVAMKMAVQYQLQQGQQKRTQLMAVMRAYHGDTSGCMALCDPEEGMHQLFSGWLQQHPFTPAPRAGFNASPDDPLLLEDLELLRASFAQQHTHLAAFIVEPLLQAAGGFNMYSPLWLREVRRLCDQYGVLLIFDEIATGFGRTGSLFACEQAEVTPDILVISKGLTGGYLGLAATLASEAVFEGFYGDASRAFMHGPTFMGNPLACAAALASISIFEEENYLDKIARLNQVLHEELDDFTAPGVESTRVLGATGVLEASSPERLKGLKSYALDQGVWLRSFGSYVYTMPSYVIQPEQLREITQVMKGYFETS</sequence>
<evidence type="ECO:0000256" key="1">
    <source>
        <dbReference type="ARBA" id="ARBA00001933"/>
    </source>
</evidence>
<name>A0A1I1GSV4_9GAMM</name>
<keyword evidence="4 9" id="KW-0808">Transferase</keyword>
<feature type="binding site" evidence="9">
    <location>
        <begin position="305"/>
        <end position="306"/>
    </location>
    <ligand>
        <name>pyridoxal 5'-phosphate</name>
        <dbReference type="ChEBI" id="CHEBI:597326"/>
    </ligand>
</feature>
<dbReference type="GO" id="GO:0009102">
    <property type="term" value="P:biotin biosynthetic process"/>
    <property type="evidence" value="ECO:0007669"/>
    <property type="project" value="UniProtKB-UniRule"/>
</dbReference>
<feature type="binding site" evidence="9">
    <location>
        <position position="242"/>
    </location>
    <ligand>
        <name>pyridoxal 5'-phosphate</name>
        <dbReference type="ChEBI" id="CHEBI:597326"/>
    </ligand>
</feature>
<feature type="binding site" evidence="9">
    <location>
        <position position="304"/>
    </location>
    <ligand>
        <name>substrate</name>
    </ligand>
</feature>
<evidence type="ECO:0000313" key="10">
    <source>
        <dbReference type="EMBL" id="SFC12303.1"/>
    </source>
</evidence>
<organism evidence="10 11">
    <name type="scientific">Marinospirillum celere</name>
    <dbReference type="NCBI Taxonomy" id="1122252"/>
    <lineage>
        <taxon>Bacteria</taxon>
        <taxon>Pseudomonadati</taxon>
        <taxon>Pseudomonadota</taxon>
        <taxon>Gammaproteobacteria</taxon>
        <taxon>Oceanospirillales</taxon>
        <taxon>Oceanospirillaceae</taxon>
        <taxon>Marinospirillum</taxon>
    </lineage>
</organism>
<keyword evidence="9" id="KW-0963">Cytoplasm</keyword>
<gene>
    <name evidence="9" type="primary">bioA</name>
    <name evidence="10" type="ORF">SAMN05660443_1501</name>
</gene>
<reference evidence="10 11" key="1">
    <citation type="submission" date="2016-10" db="EMBL/GenBank/DDBJ databases">
        <authorList>
            <person name="de Groot N.N."/>
        </authorList>
    </citation>
    <scope>NUCLEOTIDE SEQUENCE [LARGE SCALE GENOMIC DNA]</scope>
    <source>
        <strain evidence="10 11">DSM 18438</strain>
    </source>
</reference>
<comment type="cofactor">
    <cofactor evidence="1 9">
        <name>pyridoxal 5'-phosphate</name>
        <dbReference type="ChEBI" id="CHEBI:597326"/>
    </cofactor>
</comment>
<dbReference type="OrthoDB" id="9801052at2"/>
<comment type="similarity">
    <text evidence="9">Belongs to the class-III pyridoxal-phosphate-dependent aminotransferase family. BioA subfamily.</text>
</comment>
<dbReference type="PANTHER" id="PTHR42684:SF17">
    <property type="entry name" value="ADENOSYLMETHIONINE-8-AMINO-7-OXONONANOATE AMINOTRANSFERASE"/>
    <property type="match status" value="1"/>
</dbReference>
<feature type="binding site" evidence="9">
    <location>
        <position position="271"/>
    </location>
    <ligand>
        <name>substrate</name>
    </ligand>
</feature>
<protein>
    <recommendedName>
        <fullName evidence="9">Adenosylmethionine-8-amino-7-oxononanoate aminotransferase</fullName>
        <ecNumber evidence="9">2.6.1.62</ecNumber>
    </recommendedName>
    <alternativeName>
        <fullName evidence="9">7,8-diamino-pelargonic acid aminotransferase</fullName>
        <shortName evidence="9">DAPA AT</shortName>
        <shortName evidence="9">DAPA aminotransferase</shortName>
    </alternativeName>
    <alternativeName>
        <fullName evidence="9">7,8-diaminononanoate synthase</fullName>
        <shortName evidence="9">DANS</shortName>
    </alternativeName>
    <alternativeName>
        <fullName evidence="9">Diaminopelargonic acid synthase</fullName>
    </alternativeName>
</protein>
<dbReference type="InterPro" id="IPR015421">
    <property type="entry name" value="PyrdxlP-dep_Trfase_major"/>
</dbReference>
<dbReference type="GO" id="GO:0004015">
    <property type="term" value="F:adenosylmethionine-8-amino-7-oxononanoate transaminase activity"/>
    <property type="evidence" value="ECO:0007669"/>
    <property type="project" value="UniProtKB-UniRule"/>
</dbReference>
<dbReference type="Gene3D" id="3.90.1150.10">
    <property type="entry name" value="Aspartate Aminotransferase, domain 1"/>
    <property type="match status" value="1"/>
</dbReference>
<dbReference type="PANTHER" id="PTHR42684">
    <property type="entry name" value="ADENOSYLMETHIONINE-8-AMINO-7-OXONONANOATE AMINOTRANSFERASE"/>
    <property type="match status" value="1"/>
</dbReference>
<keyword evidence="5 9" id="KW-0949">S-adenosyl-L-methionine</keyword>
<keyword evidence="3 9" id="KW-0032">Aminotransferase</keyword>
<evidence type="ECO:0000256" key="8">
    <source>
        <dbReference type="ARBA" id="ARBA00048449"/>
    </source>
</evidence>
<feature type="binding site" evidence="9">
    <location>
        <position position="44"/>
    </location>
    <ligand>
        <name>substrate</name>
    </ligand>
</feature>
<proteinExistence type="inferred from homology"/>
<dbReference type="Proteomes" id="UP000199058">
    <property type="component" value="Unassembled WGS sequence"/>
</dbReference>
<dbReference type="InterPro" id="IPR015422">
    <property type="entry name" value="PyrdxlP-dep_Trfase_small"/>
</dbReference>
<dbReference type="RefSeq" id="WP_091961459.1">
    <property type="nucleotide sequence ID" value="NZ_FOLH01000003.1"/>
</dbReference>
<dbReference type="SUPFAM" id="SSF53383">
    <property type="entry name" value="PLP-dependent transferases"/>
    <property type="match status" value="1"/>
</dbReference>
<dbReference type="NCBIfam" id="TIGR00508">
    <property type="entry name" value="bioA"/>
    <property type="match status" value="1"/>
</dbReference>
<dbReference type="EMBL" id="FOLH01000003">
    <property type="protein sequence ID" value="SFC12303.1"/>
    <property type="molecule type" value="Genomic_DNA"/>
</dbReference>
<evidence type="ECO:0000256" key="9">
    <source>
        <dbReference type="HAMAP-Rule" id="MF_00834"/>
    </source>
</evidence>
<evidence type="ECO:0000256" key="6">
    <source>
        <dbReference type="ARBA" id="ARBA00022756"/>
    </source>
</evidence>
<dbReference type="InterPro" id="IPR015424">
    <property type="entry name" value="PyrdxlP-dep_Trfase"/>
</dbReference>
<dbReference type="GO" id="GO:0030170">
    <property type="term" value="F:pyridoxal phosphate binding"/>
    <property type="evidence" value="ECO:0007669"/>
    <property type="project" value="UniProtKB-UniRule"/>
</dbReference>
<dbReference type="InterPro" id="IPR005814">
    <property type="entry name" value="Aminotrans_3"/>
</dbReference>
<comment type="catalytic activity">
    <reaction evidence="8 9">
        <text>(8S)-8-amino-7-oxononanoate + S-adenosyl-L-methionine = S-adenosyl-4-methylsulfanyl-2-oxobutanoate + (7R,8S)-7,8-diammoniononanoate</text>
        <dbReference type="Rhea" id="RHEA:16861"/>
        <dbReference type="ChEBI" id="CHEBI:16490"/>
        <dbReference type="ChEBI" id="CHEBI:59789"/>
        <dbReference type="ChEBI" id="CHEBI:149468"/>
        <dbReference type="ChEBI" id="CHEBI:149469"/>
        <dbReference type="EC" id="2.6.1.62"/>
    </reaction>
</comment>
<dbReference type="STRING" id="1122252.SAMN05660443_1501"/>
<feature type="binding site" evidence="9">
    <location>
        <position position="387"/>
    </location>
    <ligand>
        <name>substrate</name>
    </ligand>
</feature>
<dbReference type="UniPathway" id="UPA00078">
    <property type="reaction ID" value="UER00160"/>
</dbReference>
<evidence type="ECO:0000256" key="3">
    <source>
        <dbReference type="ARBA" id="ARBA00022576"/>
    </source>
</evidence>
<keyword evidence="6 9" id="KW-0093">Biotin biosynthesis</keyword>
<feature type="modified residue" description="N6-(pyridoxal phosphate)lysine" evidence="9">
    <location>
        <position position="271"/>
    </location>
</feature>
<dbReference type="Gene3D" id="3.40.640.10">
    <property type="entry name" value="Type I PLP-dependent aspartate aminotransferase-like (Major domain)"/>
    <property type="match status" value="1"/>
</dbReference>
<dbReference type="NCBIfam" id="NF004624">
    <property type="entry name" value="PRK05964.1"/>
    <property type="match status" value="1"/>
</dbReference>
<evidence type="ECO:0000256" key="7">
    <source>
        <dbReference type="ARBA" id="ARBA00022898"/>
    </source>
</evidence>
<dbReference type="HAMAP" id="MF_00834">
    <property type="entry name" value="BioA"/>
    <property type="match status" value="1"/>
</dbReference>
<dbReference type="InterPro" id="IPR005815">
    <property type="entry name" value="BioA"/>
</dbReference>
<evidence type="ECO:0000313" key="11">
    <source>
        <dbReference type="Proteomes" id="UP000199058"/>
    </source>
</evidence>
<feature type="binding site" evidence="9">
    <location>
        <position position="137"/>
    </location>
    <ligand>
        <name>substrate</name>
    </ligand>
</feature>
<dbReference type="AlphaFoldDB" id="A0A1I1GSV4"/>
<accession>A0A1I1GSV4</accession>
<dbReference type="GO" id="GO:0005737">
    <property type="term" value="C:cytoplasm"/>
    <property type="evidence" value="ECO:0007669"/>
    <property type="project" value="UniProtKB-SubCell"/>
</dbReference>
<dbReference type="InterPro" id="IPR049704">
    <property type="entry name" value="Aminotrans_3_PPA_site"/>
</dbReference>
<keyword evidence="7 9" id="KW-0663">Pyridoxal phosphate</keyword>
<evidence type="ECO:0000256" key="2">
    <source>
        <dbReference type="ARBA" id="ARBA00005063"/>
    </source>
</evidence>
<dbReference type="EC" id="2.6.1.62" evidence="9"/>
<keyword evidence="11" id="KW-1185">Reference proteome</keyword>
<comment type="pathway">
    <text evidence="2 9">Cofactor biosynthesis; biotin biosynthesis; 7,8-diaminononanoate from 8-amino-7-oxononanoate (SAM route): step 1/1.</text>
</comment>
<evidence type="ECO:0000256" key="5">
    <source>
        <dbReference type="ARBA" id="ARBA00022691"/>
    </source>
</evidence>
<comment type="subcellular location">
    <subcellularLocation>
        <location evidence="9">Cytoplasm</location>
    </subcellularLocation>
</comment>
<dbReference type="Pfam" id="PF00202">
    <property type="entry name" value="Aminotran_3"/>
    <property type="match status" value="1"/>
</dbReference>
<feature type="binding site" evidence="9">
    <location>
        <begin position="104"/>
        <end position="105"/>
    </location>
    <ligand>
        <name>pyridoxal 5'-phosphate</name>
        <dbReference type="ChEBI" id="CHEBI:597326"/>
    </ligand>
</feature>
<dbReference type="PROSITE" id="PS00600">
    <property type="entry name" value="AA_TRANSFER_CLASS_3"/>
    <property type="match status" value="1"/>
</dbReference>
<evidence type="ECO:0000256" key="4">
    <source>
        <dbReference type="ARBA" id="ARBA00022679"/>
    </source>
</evidence>
<comment type="function">
    <text evidence="9">Catalyzes the transfer of the alpha-amino group from S-adenosyl-L-methionine (SAM) to 7-keto-8-aminopelargonic acid (KAPA) to form 7,8-diaminopelargonic acid (DAPA). It is the only aminotransferase known to utilize SAM as an amino donor.</text>
</comment>
<dbReference type="CDD" id="cd00610">
    <property type="entry name" value="OAT_like"/>
    <property type="match status" value="1"/>
</dbReference>
<dbReference type="FunFam" id="3.40.640.10:FF:000004">
    <property type="entry name" value="Acetylornithine aminotransferase"/>
    <property type="match status" value="1"/>
</dbReference>